<gene>
    <name evidence="1" type="ORF">OCBIM_22015883mg</name>
</gene>
<evidence type="ECO:0000313" key="1">
    <source>
        <dbReference type="EMBL" id="KOF65316.1"/>
    </source>
</evidence>
<dbReference type="AlphaFoldDB" id="A0A0L8FKT8"/>
<reference evidence="1" key="1">
    <citation type="submission" date="2015-07" db="EMBL/GenBank/DDBJ databases">
        <title>MeaNS - Measles Nucleotide Surveillance Program.</title>
        <authorList>
            <person name="Tran T."/>
            <person name="Druce J."/>
        </authorList>
    </citation>
    <scope>NUCLEOTIDE SEQUENCE</scope>
    <source>
        <strain evidence="1">UCB-OBI-ISO-001</strain>
        <tissue evidence="1">Gonad</tissue>
    </source>
</reference>
<organism evidence="1">
    <name type="scientific">Octopus bimaculoides</name>
    <name type="common">California two-spotted octopus</name>
    <dbReference type="NCBI Taxonomy" id="37653"/>
    <lineage>
        <taxon>Eukaryota</taxon>
        <taxon>Metazoa</taxon>
        <taxon>Spiralia</taxon>
        <taxon>Lophotrochozoa</taxon>
        <taxon>Mollusca</taxon>
        <taxon>Cephalopoda</taxon>
        <taxon>Coleoidea</taxon>
        <taxon>Octopodiformes</taxon>
        <taxon>Octopoda</taxon>
        <taxon>Incirrata</taxon>
        <taxon>Octopodidae</taxon>
        <taxon>Octopus</taxon>
    </lineage>
</organism>
<dbReference type="EMBL" id="KQ429605">
    <property type="protein sequence ID" value="KOF65316.1"/>
    <property type="molecule type" value="Genomic_DNA"/>
</dbReference>
<name>A0A0L8FKT8_OCTBM</name>
<accession>A0A0L8FKT8</accession>
<sequence length="62" mass="7219">MFAITIYPAGHKFYRGYCFIKPPHFLTVYSGRGNYKRKCPFLKHAKSGWGTGHTPCLCYRML</sequence>
<protein>
    <submittedName>
        <fullName evidence="1">Uncharacterized protein</fullName>
    </submittedName>
</protein>
<proteinExistence type="predicted"/>